<comment type="subcellular location">
    <subcellularLocation>
        <location evidence="1">Cell membrane</location>
        <topology evidence="1">Multi-pass membrane protein</topology>
    </subcellularLocation>
</comment>
<feature type="domain" description="Major facilitator superfamily (MFS) profile" evidence="7">
    <location>
        <begin position="12"/>
        <end position="388"/>
    </location>
</feature>
<dbReference type="AlphaFoldDB" id="A0A7Z7QMY1"/>
<dbReference type="EMBL" id="LR962863">
    <property type="protein sequence ID" value="CAD7358864.1"/>
    <property type="molecule type" value="Genomic_DNA"/>
</dbReference>
<dbReference type="EMBL" id="UHEF01000001">
    <property type="protein sequence ID" value="SUM86958.1"/>
    <property type="molecule type" value="Genomic_DNA"/>
</dbReference>
<name>A0A7Z7QMY1_STASC</name>
<evidence type="ECO:0000256" key="1">
    <source>
        <dbReference type="ARBA" id="ARBA00004651"/>
    </source>
</evidence>
<feature type="transmembrane region" description="Helical" evidence="6">
    <location>
        <begin position="140"/>
        <end position="160"/>
    </location>
</feature>
<dbReference type="InterPro" id="IPR036259">
    <property type="entry name" value="MFS_trans_sf"/>
</dbReference>
<evidence type="ECO:0000313" key="10">
    <source>
        <dbReference type="EMBL" id="SUM86958.1"/>
    </source>
</evidence>
<evidence type="ECO:0000313" key="8">
    <source>
        <dbReference type="EMBL" id="CAD7358864.1"/>
    </source>
</evidence>
<proteinExistence type="predicted"/>
<feature type="transmembrane region" description="Helical" evidence="6">
    <location>
        <begin position="166"/>
        <end position="186"/>
    </location>
</feature>
<feature type="transmembrane region" description="Helical" evidence="6">
    <location>
        <begin position="245"/>
        <end position="264"/>
    </location>
</feature>
<dbReference type="SUPFAM" id="SSF103473">
    <property type="entry name" value="MFS general substrate transporter"/>
    <property type="match status" value="1"/>
</dbReference>
<feature type="transmembrane region" description="Helical" evidence="6">
    <location>
        <begin position="79"/>
        <end position="96"/>
    </location>
</feature>
<evidence type="ECO:0000256" key="5">
    <source>
        <dbReference type="ARBA" id="ARBA00023136"/>
    </source>
</evidence>
<evidence type="ECO:0000313" key="11">
    <source>
        <dbReference type="Proteomes" id="UP000264146"/>
    </source>
</evidence>
<dbReference type="CDD" id="cd17489">
    <property type="entry name" value="MFS_YfcJ_like"/>
    <property type="match status" value="1"/>
</dbReference>
<keyword evidence="12" id="KW-1185">Reference proteome</keyword>
<dbReference type="Proteomes" id="UP000572988">
    <property type="component" value="Unassembled WGS sequence"/>
</dbReference>
<dbReference type="GO" id="GO:0005886">
    <property type="term" value="C:plasma membrane"/>
    <property type="evidence" value="ECO:0007669"/>
    <property type="project" value="UniProtKB-SubCell"/>
</dbReference>
<feature type="transmembrane region" description="Helical" evidence="6">
    <location>
        <begin position="108"/>
        <end position="128"/>
    </location>
</feature>
<evidence type="ECO:0000313" key="9">
    <source>
        <dbReference type="EMBL" id="NHA33982.1"/>
    </source>
</evidence>
<keyword evidence="3 6" id="KW-0812">Transmembrane</keyword>
<keyword evidence="4 6" id="KW-1133">Transmembrane helix</keyword>
<evidence type="ECO:0000256" key="2">
    <source>
        <dbReference type="ARBA" id="ARBA00022448"/>
    </source>
</evidence>
<accession>A0A7Z7QMY1</accession>
<dbReference type="EMBL" id="POVK01000014">
    <property type="protein sequence ID" value="NHA33982.1"/>
    <property type="molecule type" value="Genomic_DNA"/>
</dbReference>
<feature type="transmembrane region" description="Helical" evidence="6">
    <location>
        <begin position="45"/>
        <end position="67"/>
    </location>
</feature>
<feature type="transmembrane region" description="Helical" evidence="6">
    <location>
        <begin position="363"/>
        <end position="383"/>
    </location>
</feature>
<reference evidence="10" key="2">
    <citation type="submission" date="2018-06" db="EMBL/GenBank/DDBJ databases">
        <authorList>
            <consortium name="Pathogen Informatics"/>
            <person name="Doyle S."/>
        </authorList>
    </citation>
    <scope>NUCLEOTIDE SEQUENCE [LARGE SCALE GENOMIC DNA]</scope>
    <source>
        <strain evidence="10">NCTC12218</strain>
    </source>
</reference>
<organism evidence="10">
    <name type="scientific">Staphylococcus schleiferi</name>
    <dbReference type="NCBI Taxonomy" id="1295"/>
    <lineage>
        <taxon>Bacteria</taxon>
        <taxon>Bacillati</taxon>
        <taxon>Bacillota</taxon>
        <taxon>Bacilli</taxon>
        <taxon>Bacillales</taxon>
        <taxon>Staphylococcaceae</taxon>
        <taxon>Staphylococcus</taxon>
    </lineage>
</organism>
<evidence type="ECO:0000256" key="3">
    <source>
        <dbReference type="ARBA" id="ARBA00022692"/>
    </source>
</evidence>
<protein>
    <submittedName>
        <fullName evidence="9">MFS transporter</fullName>
    </submittedName>
    <submittedName>
        <fullName evidence="10">Major facilitator superfamily protein</fullName>
    </submittedName>
</protein>
<sequence length="396" mass="43228">MTADKGSQFLKNYILNFVVNFLVYLTMYLLIVVIAQYSIKQYHVTAGMAGLVSGIFIVGALIGRFVVGRYIHEIGPQKILIVGLIFFILTQGLYFIEGSLTLLLITRFLNGLALAVATTATGTIVPLISPPERRGVAISLFSLSLVIGAAVGPFLGLYLAHFYPTFVLFTFCLVIAIAAFVIALFLKVKVEIEPKHEEHHRIHISQFISLPALPIAFVILICGLGYASVLSFLQLYAEQIHLTEVASYYFICYAITSILTRPIVGHILDEYHENWIAYPALLLFGLGLLILASAHAGWGLLVSGALVGIGYGSMTAVGNVVAVKMSDPDKVGLATSTFYIGLDIGIGFGPALIGIIVPSIGYRTMYLGIGILMLICILLYSILHGQRHRHRKIEEH</sequence>
<feature type="transmembrane region" description="Helical" evidence="6">
    <location>
        <begin position="276"/>
        <end position="294"/>
    </location>
</feature>
<feature type="transmembrane region" description="Helical" evidence="6">
    <location>
        <begin position="12"/>
        <end position="39"/>
    </location>
</feature>
<evidence type="ECO:0000256" key="6">
    <source>
        <dbReference type="SAM" id="Phobius"/>
    </source>
</evidence>
<evidence type="ECO:0000259" key="7">
    <source>
        <dbReference type="PROSITE" id="PS50850"/>
    </source>
</evidence>
<dbReference type="GO" id="GO:0022857">
    <property type="term" value="F:transmembrane transporter activity"/>
    <property type="evidence" value="ECO:0007669"/>
    <property type="project" value="InterPro"/>
</dbReference>
<keyword evidence="2" id="KW-0813">Transport</keyword>
<dbReference type="InterPro" id="IPR020846">
    <property type="entry name" value="MFS_dom"/>
</dbReference>
<dbReference type="PANTHER" id="PTHR23531:SF1">
    <property type="entry name" value="QUINOLENE RESISTANCE PROTEIN NORA"/>
    <property type="match status" value="1"/>
</dbReference>
<feature type="transmembrane region" description="Helical" evidence="6">
    <location>
        <begin position="207"/>
        <end position="233"/>
    </location>
</feature>
<dbReference type="PANTHER" id="PTHR23531">
    <property type="entry name" value="QUINOLENE RESISTANCE PROTEIN NORA"/>
    <property type="match status" value="1"/>
</dbReference>
<dbReference type="InterPro" id="IPR011701">
    <property type="entry name" value="MFS"/>
</dbReference>
<evidence type="ECO:0000256" key="4">
    <source>
        <dbReference type="ARBA" id="ARBA00022989"/>
    </source>
</evidence>
<reference evidence="9 12" key="1">
    <citation type="submission" date="2018-01" db="EMBL/GenBank/DDBJ databases">
        <title>Complete genome sequence of Staphylococcus Scheliferi isolated from human.</title>
        <authorList>
            <person name="Abouelkhair M.A."/>
            <person name="Bemis D.A."/>
            <person name="Kania S.A."/>
        </authorList>
    </citation>
    <scope>NUCLEOTIDE SEQUENCE [LARGE SCALE GENOMIC DNA]</scope>
    <source>
        <strain evidence="9 12">ATCC 43808</strain>
    </source>
</reference>
<feature type="transmembrane region" description="Helical" evidence="6">
    <location>
        <begin position="300"/>
        <end position="321"/>
    </location>
</feature>
<dbReference type="Pfam" id="PF07690">
    <property type="entry name" value="MFS_1"/>
    <property type="match status" value="1"/>
</dbReference>
<dbReference type="PROSITE" id="PS50850">
    <property type="entry name" value="MFS"/>
    <property type="match status" value="1"/>
</dbReference>
<dbReference type="RefSeq" id="WP_016426155.1">
    <property type="nucleotide sequence ID" value="NZ_CABKRV010000002.1"/>
</dbReference>
<dbReference type="InterPro" id="IPR052714">
    <property type="entry name" value="MFS_Exporter"/>
</dbReference>
<gene>
    <name evidence="10" type="primary">fsr</name>
    <name evidence="9" type="ORF">C1O36_05475</name>
    <name evidence="10" type="ORF">NCTC12218_00450</name>
</gene>
<reference evidence="8 11" key="3">
    <citation type="submission" date="2020-11" db="EMBL/GenBank/DDBJ databases">
        <authorList>
            <consortium name="Pathogen Informatics"/>
        </authorList>
    </citation>
    <scope>NUCLEOTIDE SEQUENCE [LARGE SCALE GENOMIC DNA]</scope>
    <source>
        <strain evidence="8 11">NCTC12218</strain>
    </source>
</reference>
<feature type="transmembrane region" description="Helical" evidence="6">
    <location>
        <begin position="333"/>
        <end position="357"/>
    </location>
</feature>
<keyword evidence="5 6" id="KW-0472">Membrane</keyword>
<evidence type="ECO:0000313" key="12">
    <source>
        <dbReference type="Proteomes" id="UP000572988"/>
    </source>
</evidence>
<dbReference type="Gene3D" id="1.20.1250.20">
    <property type="entry name" value="MFS general substrate transporter like domains"/>
    <property type="match status" value="2"/>
</dbReference>
<dbReference type="Proteomes" id="UP000264146">
    <property type="component" value="Chromosome"/>
</dbReference>